<dbReference type="AlphaFoldDB" id="A0A5J6MUB1"/>
<dbReference type="EMBL" id="CP042582">
    <property type="protein sequence ID" value="QEX20335.1"/>
    <property type="molecule type" value="Genomic_DNA"/>
</dbReference>
<feature type="compositionally biased region" description="Basic and acidic residues" evidence="1">
    <location>
        <begin position="45"/>
        <end position="62"/>
    </location>
</feature>
<proteinExistence type="predicted"/>
<reference evidence="2 3" key="1">
    <citation type="submission" date="2019-08" db="EMBL/GenBank/DDBJ databases">
        <title>Hyperibacter terrae gen. nov., sp. nov. and Hyperibacter viscosus sp. nov., two new members in the family Rhodospirillaceae isolated from the rhizosphere of Hypericum perforatum.</title>
        <authorList>
            <person name="Noviana Z."/>
        </authorList>
    </citation>
    <scope>NUCLEOTIDE SEQUENCE [LARGE SCALE GENOMIC DNA]</scope>
    <source>
        <strain evidence="2 3">R5959</strain>
    </source>
</reference>
<name>A0A5J6MUB1_9PROT</name>
<feature type="compositionally biased region" description="Basic residues" evidence="1">
    <location>
        <begin position="71"/>
        <end position="83"/>
    </location>
</feature>
<feature type="region of interest" description="Disordered" evidence="1">
    <location>
        <begin position="1"/>
        <end position="29"/>
    </location>
</feature>
<evidence type="ECO:0000313" key="2">
    <source>
        <dbReference type="EMBL" id="QEX20335.1"/>
    </source>
</evidence>
<gene>
    <name evidence="2" type="ORF">FRZ61_02520</name>
</gene>
<evidence type="ECO:0000256" key="1">
    <source>
        <dbReference type="SAM" id="MobiDB-lite"/>
    </source>
</evidence>
<feature type="region of interest" description="Disordered" evidence="1">
    <location>
        <begin position="45"/>
        <end position="83"/>
    </location>
</feature>
<keyword evidence="3" id="KW-1185">Reference proteome</keyword>
<sequence length="83" mass="9191">MLAELERHGPDPAQKAVPAEAKPPAIATTGHRTVVRMIEYRHVSGARHRSDGIPAGREHRGIDGLQFHSGLSRKKRHRLGSWS</sequence>
<accession>A0A5J6MUB1</accession>
<organism evidence="2 3">
    <name type="scientific">Hypericibacter adhaerens</name>
    <dbReference type="NCBI Taxonomy" id="2602016"/>
    <lineage>
        <taxon>Bacteria</taxon>
        <taxon>Pseudomonadati</taxon>
        <taxon>Pseudomonadota</taxon>
        <taxon>Alphaproteobacteria</taxon>
        <taxon>Rhodospirillales</taxon>
        <taxon>Dongiaceae</taxon>
        <taxon>Hypericibacter</taxon>
    </lineage>
</organism>
<evidence type="ECO:0000313" key="3">
    <source>
        <dbReference type="Proteomes" id="UP000325797"/>
    </source>
</evidence>
<dbReference type="Proteomes" id="UP000325797">
    <property type="component" value="Chromosome"/>
</dbReference>
<feature type="compositionally biased region" description="Basic and acidic residues" evidence="1">
    <location>
        <begin position="1"/>
        <end position="10"/>
    </location>
</feature>
<protein>
    <submittedName>
        <fullName evidence="2">Uncharacterized protein</fullName>
    </submittedName>
</protein>
<dbReference type="KEGG" id="hadh:FRZ61_02520"/>